<feature type="binding site" evidence="9">
    <location>
        <position position="70"/>
    </location>
    <ligand>
        <name>Mg(2+)</name>
        <dbReference type="ChEBI" id="CHEBI:18420"/>
        <label>1</label>
        <note>catalytic</note>
    </ligand>
</feature>
<dbReference type="PROSITE" id="PS00629">
    <property type="entry name" value="IMP_1"/>
    <property type="match status" value="1"/>
</dbReference>
<name>A0A2U0SFG9_9SPHN</name>
<comment type="caution">
    <text evidence="11">The sequence shown here is derived from an EMBL/GenBank/DDBJ whole genome shotgun (WGS) entry which is preliminary data.</text>
</comment>
<dbReference type="Proteomes" id="UP000245890">
    <property type="component" value="Unassembled WGS sequence"/>
</dbReference>
<keyword evidence="7 10" id="KW-0378">Hydrolase</keyword>
<dbReference type="PANTHER" id="PTHR20854">
    <property type="entry name" value="INOSITOL MONOPHOSPHATASE"/>
    <property type="match status" value="1"/>
</dbReference>
<dbReference type="EC" id="3.1.3.25" evidence="4 10"/>
<dbReference type="GO" id="GO:0007165">
    <property type="term" value="P:signal transduction"/>
    <property type="evidence" value="ECO:0007669"/>
    <property type="project" value="TreeGrafter"/>
</dbReference>
<evidence type="ECO:0000256" key="7">
    <source>
        <dbReference type="ARBA" id="ARBA00022801"/>
    </source>
</evidence>
<dbReference type="InterPro" id="IPR022337">
    <property type="entry name" value="Inositol_monophosphatase_SuhB"/>
</dbReference>
<feature type="binding site" evidence="9">
    <location>
        <position position="221"/>
    </location>
    <ligand>
        <name>Mg(2+)</name>
        <dbReference type="ChEBI" id="CHEBI:18420"/>
        <label>1</label>
        <note>catalytic</note>
    </ligand>
</feature>
<dbReference type="SUPFAM" id="SSF56655">
    <property type="entry name" value="Carbohydrate phosphatase"/>
    <property type="match status" value="1"/>
</dbReference>
<comment type="cofactor">
    <cofactor evidence="2 9 10">
        <name>Mg(2+)</name>
        <dbReference type="ChEBI" id="CHEBI:18420"/>
    </cofactor>
</comment>
<dbReference type="EMBL" id="QENQ01000001">
    <property type="protein sequence ID" value="PVX30112.1"/>
    <property type="molecule type" value="Genomic_DNA"/>
</dbReference>
<evidence type="ECO:0000256" key="3">
    <source>
        <dbReference type="ARBA" id="ARBA00009759"/>
    </source>
</evidence>
<keyword evidence="12" id="KW-1185">Reference proteome</keyword>
<evidence type="ECO:0000256" key="9">
    <source>
        <dbReference type="PIRSR" id="PIRSR600760-2"/>
    </source>
</evidence>
<dbReference type="GO" id="GO:0006020">
    <property type="term" value="P:inositol metabolic process"/>
    <property type="evidence" value="ECO:0007669"/>
    <property type="project" value="TreeGrafter"/>
</dbReference>
<dbReference type="Gene3D" id="3.30.540.10">
    <property type="entry name" value="Fructose-1,6-Bisphosphatase, subunit A, domain 1"/>
    <property type="match status" value="1"/>
</dbReference>
<dbReference type="GO" id="GO:0046854">
    <property type="term" value="P:phosphatidylinositol phosphate biosynthetic process"/>
    <property type="evidence" value="ECO:0007669"/>
    <property type="project" value="InterPro"/>
</dbReference>
<dbReference type="InterPro" id="IPR033942">
    <property type="entry name" value="IMPase"/>
</dbReference>
<dbReference type="CDD" id="cd01639">
    <property type="entry name" value="IMPase"/>
    <property type="match status" value="1"/>
</dbReference>
<dbReference type="OrthoDB" id="9785695at2"/>
<dbReference type="PANTHER" id="PTHR20854:SF4">
    <property type="entry name" value="INOSITOL-1-MONOPHOSPHATASE-RELATED"/>
    <property type="match status" value="1"/>
</dbReference>
<evidence type="ECO:0000256" key="1">
    <source>
        <dbReference type="ARBA" id="ARBA00001033"/>
    </source>
</evidence>
<evidence type="ECO:0000313" key="12">
    <source>
        <dbReference type="Proteomes" id="UP000245890"/>
    </source>
</evidence>
<dbReference type="InterPro" id="IPR020550">
    <property type="entry name" value="Inositol_monophosphatase_CS"/>
</dbReference>
<evidence type="ECO:0000256" key="2">
    <source>
        <dbReference type="ARBA" id="ARBA00001946"/>
    </source>
</evidence>
<feature type="binding site" evidence="9">
    <location>
        <position position="90"/>
    </location>
    <ligand>
        <name>Mg(2+)</name>
        <dbReference type="ChEBI" id="CHEBI:18420"/>
        <label>2</label>
    </ligand>
</feature>
<evidence type="ECO:0000256" key="5">
    <source>
        <dbReference type="ARBA" id="ARBA00019784"/>
    </source>
</evidence>
<dbReference type="GO" id="GO:0008934">
    <property type="term" value="F:inositol monophosphate 1-phosphatase activity"/>
    <property type="evidence" value="ECO:0007669"/>
    <property type="project" value="InterPro"/>
</dbReference>
<comment type="similarity">
    <text evidence="3 10">Belongs to the inositol monophosphatase superfamily.</text>
</comment>
<sequence length="271" mass="30028">MVAHSGLLTVMDRAARKAAPRLRRDFNEVQHLQVSRKGPADFVSMADKRAEQTLIEELRKARPDWRILAEEGGELPGDPDKPRFIVDPLDGTTNFLHGIPHFSIAIAVEDPNGAQGKPEITHGLVYQPLTDESFWAEKGRGAWLQDQRLRVSARRDLFEALIATGIPFMGHGNFAEWSRIFGAVAPEVAGIRRLGSAALDLAWVAAGRFDGYWESDLKLWDVAAGMLLVKEAGGYVTDYRGQDMAIQRNQFLAANDVLHSKLHKLVAGALR</sequence>
<dbReference type="GO" id="GO:0046872">
    <property type="term" value="F:metal ion binding"/>
    <property type="evidence" value="ECO:0007669"/>
    <property type="project" value="UniProtKB-KW"/>
</dbReference>
<feature type="binding site" evidence="9">
    <location>
        <position position="89"/>
    </location>
    <ligand>
        <name>Mg(2+)</name>
        <dbReference type="ChEBI" id="CHEBI:18420"/>
        <label>1</label>
        <note>catalytic</note>
    </ligand>
</feature>
<dbReference type="Gene3D" id="3.40.190.80">
    <property type="match status" value="1"/>
</dbReference>
<accession>A0A2U0SFG9</accession>
<evidence type="ECO:0000313" key="11">
    <source>
        <dbReference type="EMBL" id="PVX30112.1"/>
    </source>
</evidence>
<dbReference type="FunFam" id="3.40.190.80:FF:000020">
    <property type="entry name" value="Fructose-1,6-bisphosphatase/inositol-1-monophosphatase"/>
    <property type="match status" value="1"/>
</dbReference>
<evidence type="ECO:0000256" key="4">
    <source>
        <dbReference type="ARBA" id="ARBA00013106"/>
    </source>
</evidence>
<dbReference type="RefSeq" id="WP_116469528.1">
    <property type="nucleotide sequence ID" value="NZ_QENQ01000001.1"/>
</dbReference>
<feature type="binding site" evidence="9">
    <location>
        <position position="87"/>
    </location>
    <ligand>
        <name>Mg(2+)</name>
        <dbReference type="ChEBI" id="CHEBI:18420"/>
        <label>1</label>
        <note>catalytic</note>
    </ligand>
</feature>
<organism evidence="11 12">
    <name type="scientific">Sphingomonas pokkalii</name>
    <dbReference type="NCBI Taxonomy" id="2175090"/>
    <lineage>
        <taxon>Bacteria</taxon>
        <taxon>Pseudomonadati</taxon>
        <taxon>Pseudomonadota</taxon>
        <taxon>Alphaproteobacteria</taxon>
        <taxon>Sphingomonadales</taxon>
        <taxon>Sphingomonadaceae</taxon>
        <taxon>Sphingomonas</taxon>
    </lineage>
</organism>
<dbReference type="PRINTS" id="PR01959">
    <property type="entry name" value="SBIMPHPHTASE"/>
</dbReference>
<keyword evidence="8 9" id="KW-0460">Magnesium</keyword>
<comment type="catalytic activity">
    <reaction evidence="1 10">
        <text>a myo-inositol phosphate + H2O = myo-inositol + phosphate</text>
        <dbReference type="Rhea" id="RHEA:24056"/>
        <dbReference type="ChEBI" id="CHEBI:15377"/>
        <dbReference type="ChEBI" id="CHEBI:17268"/>
        <dbReference type="ChEBI" id="CHEBI:43474"/>
        <dbReference type="ChEBI" id="CHEBI:84139"/>
        <dbReference type="EC" id="3.1.3.25"/>
    </reaction>
</comment>
<dbReference type="InterPro" id="IPR000760">
    <property type="entry name" value="Inositol_monophosphatase-like"/>
</dbReference>
<reference evidence="11 12" key="1">
    <citation type="submission" date="2018-05" db="EMBL/GenBank/DDBJ databases">
        <title>Description of Sphingomonas pokkalii sp nov, isolated from the rhizosphere of saline tolerant pokkali rice and its draft genome analysis.</title>
        <authorList>
            <person name="Menon R."/>
            <person name="Kumari S."/>
            <person name="Rameshkumar N."/>
        </authorList>
    </citation>
    <scope>NUCLEOTIDE SEQUENCE [LARGE SCALE GENOMIC DNA]</scope>
    <source>
        <strain evidence="11 12">L3B27</strain>
    </source>
</reference>
<evidence type="ECO:0000256" key="8">
    <source>
        <dbReference type="ARBA" id="ARBA00022842"/>
    </source>
</evidence>
<dbReference type="FunFam" id="3.30.540.10:FF:000003">
    <property type="entry name" value="Inositol-1-monophosphatase"/>
    <property type="match status" value="1"/>
</dbReference>
<dbReference type="InterPro" id="IPR020583">
    <property type="entry name" value="Inositol_monoP_metal-BS"/>
</dbReference>
<dbReference type="PROSITE" id="PS00630">
    <property type="entry name" value="IMP_2"/>
    <property type="match status" value="1"/>
</dbReference>
<proteinExistence type="inferred from homology"/>
<dbReference type="AlphaFoldDB" id="A0A2U0SFG9"/>
<keyword evidence="6 9" id="KW-0479">Metal-binding</keyword>
<evidence type="ECO:0000256" key="6">
    <source>
        <dbReference type="ARBA" id="ARBA00022723"/>
    </source>
</evidence>
<protein>
    <recommendedName>
        <fullName evidence="5 10">Inositol-1-monophosphatase</fullName>
        <ecNumber evidence="4 10">3.1.3.25</ecNumber>
    </recommendedName>
</protein>
<gene>
    <name evidence="11" type="ORF">DD559_12880</name>
</gene>
<evidence type="ECO:0000256" key="10">
    <source>
        <dbReference type="RuleBase" id="RU364068"/>
    </source>
</evidence>
<dbReference type="Pfam" id="PF00459">
    <property type="entry name" value="Inositol_P"/>
    <property type="match status" value="1"/>
</dbReference>
<dbReference type="PRINTS" id="PR00377">
    <property type="entry name" value="IMPHPHTASES"/>
</dbReference>